<dbReference type="AlphaFoldDB" id="A0A2S5A3I3"/>
<comment type="caution">
    <text evidence="2">The sequence shown here is derived from an EMBL/GenBank/DDBJ whole genome shotgun (WGS) entry which is preliminary data.</text>
</comment>
<name>A0A2S5A3I3_9FLAO</name>
<evidence type="ECO:0000313" key="2">
    <source>
        <dbReference type="EMBL" id="POY36869.1"/>
    </source>
</evidence>
<keyword evidence="2" id="KW-0675">Receptor</keyword>
<accession>A0A2S5A3I3</accession>
<feature type="domain" description="Outer membrane protein beta-barrel" evidence="1">
    <location>
        <begin position="280"/>
        <end position="669"/>
    </location>
</feature>
<protein>
    <submittedName>
        <fullName evidence="2">TonB-dependent receptor</fullName>
    </submittedName>
</protein>
<dbReference type="Pfam" id="PF14905">
    <property type="entry name" value="OMP_b-brl_3"/>
    <property type="match status" value="1"/>
</dbReference>
<organism evidence="2 3">
    <name type="scientific">Flavobacterium alvei</name>
    <dbReference type="NCBI Taxonomy" id="2080416"/>
    <lineage>
        <taxon>Bacteria</taxon>
        <taxon>Pseudomonadati</taxon>
        <taxon>Bacteroidota</taxon>
        <taxon>Flavobacteriia</taxon>
        <taxon>Flavobacteriales</taxon>
        <taxon>Flavobacteriaceae</taxon>
        <taxon>Flavobacterium</taxon>
    </lineage>
</organism>
<keyword evidence="3" id="KW-1185">Reference proteome</keyword>
<dbReference type="InterPro" id="IPR041700">
    <property type="entry name" value="OMP_b-brl_3"/>
</dbReference>
<evidence type="ECO:0000259" key="1">
    <source>
        <dbReference type="Pfam" id="PF14905"/>
    </source>
</evidence>
<dbReference type="SUPFAM" id="SSF56935">
    <property type="entry name" value="Porins"/>
    <property type="match status" value="1"/>
</dbReference>
<dbReference type="Proteomes" id="UP000237310">
    <property type="component" value="Unassembled WGS sequence"/>
</dbReference>
<reference evidence="2 3" key="1">
    <citation type="submission" date="2018-01" db="EMBL/GenBank/DDBJ databases">
        <authorList>
            <person name="Gaut B.S."/>
            <person name="Morton B.R."/>
            <person name="Clegg M.T."/>
            <person name="Duvall M.R."/>
        </authorList>
    </citation>
    <scope>NUCLEOTIDE SEQUENCE [LARGE SCALE GENOMIC DNA]</scope>
    <source>
        <strain evidence="2 3">HR-AY</strain>
    </source>
</reference>
<proteinExistence type="predicted"/>
<dbReference type="EMBL" id="PQVG01000010">
    <property type="protein sequence ID" value="POY36869.1"/>
    <property type="molecule type" value="Genomic_DNA"/>
</dbReference>
<evidence type="ECO:0000313" key="3">
    <source>
        <dbReference type="Proteomes" id="UP000237310"/>
    </source>
</evidence>
<dbReference type="RefSeq" id="WP_103807016.1">
    <property type="nucleotide sequence ID" value="NZ_PQVG01000010.1"/>
</dbReference>
<dbReference type="OrthoDB" id="8764943at2"/>
<gene>
    <name evidence="2" type="ORF">C3L50_15080</name>
</gene>
<sequence>MQKLLIFISILITQLVISQEKPKDLDEVKIVNETKAFTNKNGNIKLDVANSIYNSVSNTVDLLAKLPRIQVSPNKESITVIGKGNPILYLDNQKVEINDLNSLSVYEIKTIEIINNPSSKYEANGRVVILITRKLSKKESFKVIISETASFQKKFNNYFGINSSIKKKKLEFKVNFNFNQIKVWESNGNDFTIPNYDIVSNYLVTAITKRPQFVFGTGLFYKINEADYFSININRRIQKDVFDIVTDTYNEQQSNVDFINTLNSNNENRNFTNGFMNYTHKIKSIDGQLFTGFQYSNFNQQIESIIANNYNNTNFQLSQNRNQNIKIDVFSGRADFEKEFINKMKLELGALYLQANSFTDFAIETLSPKTSIASNYTYEETNIATYSNLYGNYKKMNYSFGLRAENTIVKAENSSDSALLIDKNYITIFPKLEIQIPIDSINTISFNYAKSISRPNFSTTSQVSAYINPYFVWSNNINLDPTIIDEISLAYQLKEKLLKLSYNKIRNPVYYATSYNDSQKLLTFQTANFEKESGFNLEFTVPFKYKFWTSTNSICGIINKVEDKLSVVNPPKPYLYYYSNHIFKLPKKIDLALTGWGLTHRNEGIFERNGLFTIDVAVSKTFFKYFDFTLSYNDIFRQIKYYENFTINNVTAKGVYYTDSRLISFSIKYSFGKIKNEEYKEKVIDENSGRIR</sequence>